<dbReference type="GeneID" id="93070940"/>
<dbReference type="Gene3D" id="2.115.10.20">
    <property type="entry name" value="Glycosyl hydrolase domain, family 43"/>
    <property type="match status" value="1"/>
</dbReference>
<proteinExistence type="predicted"/>
<protein>
    <submittedName>
        <fullName evidence="4">Beta-xylosidase</fullName>
    </submittedName>
</protein>
<keyword evidence="1" id="KW-0624">Polysaccharide degradation</keyword>
<gene>
    <name evidence="4" type="ORF">NCTC11155_01014</name>
</gene>
<evidence type="ECO:0000256" key="2">
    <source>
        <dbReference type="ARBA" id="ARBA00023277"/>
    </source>
</evidence>
<dbReference type="OrthoDB" id="3771157at2"/>
<dbReference type="PANTHER" id="PTHR43772:SF2">
    <property type="entry name" value="PUTATIVE (AFU_ORTHOLOGUE AFUA_2G04480)-RELATED"/>
    <property type="match status" value="1"/>
</dbReference>
<organism evidence="4 5">
    <name type="scientific">Bacteroides eggerthii</name>
    <dbReference type="NCBI Taxonomy" id="28111"/>
    <lineage>
        <taxon>Bacteria</taxon>
        <taxon>Pseudomonadati</taxon>
        <taxon>Bacteroidota</taxon>
        <taxon>Bacteroidia</taxon>
        <taxon>Bacteroidales</taxon>
        <taxon>Bacteroidaceae</taxon>
        <taxon>Bacteroides</taxon>
    </lineage>
</organism>
<dbReference type="SUPFAM" id="SSF75005">
    <property type="entry name" value="Arabinanase/levansucrase/invertase"/>
    <property type="match status" value="1"/>
</dbReference>
<feature type="domain" description="Glucosamine inositolphosphorylceramide transferase 1 N-terminal" evidence="3">
    <location>
        <begin position="43"/>
        <end position="247"/>
    </location>
</feature>
<accession>A0A380YKK5</accession>
<dbReference type="Pfam" id="PF24793">
    <property type="entry name" value="GINT1_N"/>
    <property type="match status" value="1"/>
</dbReference>
<dbReference type="Proteomes" id="UP000254424">
    <property type="component" value="Unassembled WGS sequence"/>
</dbReference>
<evidence type="ECO:0000259" key="3">
    <source>
        <dbReference type="Pfam" id="PF24793"/>
    </source>
</evidence>
<reference evidence="4 5" key="1">
    <citation type="submission" date="2018-06" db="EMBL/GenBank/DDBJ databases">
        <authorList>
            <consortium name="Pathogen Informatics"/>
            <person name="Doyle S."/>
        </authorList>
    </citation>
    <scope>NUCLEOTIDE SEQUENCE [LARGE SCALE GENOMIC DNA]</scope>
    <source>
        <strain evidence="4 5">NCTC11155</strain>
    </source>
</reference>
<dbReference type="GO" id="GO:0045493">
    <property type="term" value="P:xylan catabolic process"/>
    <property type="evidence" value="ECO:0007669"/>
    <property type="project" value="UniProtKB-KW"/>
</dbReference>
<evidence type="ECO:0000313" key="5">
    <source>
        <dbReference type="Proteomes" id="UP000254424"/>
    </source>
</evidence>
<sequence length="303" mass="35778">MFNLYINNFSISINKLKAEDFGESQGTLIKKFESDTDLFKIEPIIFLADPFLFSYNGRLYLFYERQDRWYGVGYICMRFTDDMQVWSDEVDVLKEAFHLSFPYVFEDNGKVYMLPEAGYSGTIRLYEACNDNLSKWKLAKVIIDEKRQWVDSSIIKNGAKYYLFTSVKEKENFNQHLFVSDSLDGPYKEHPKSPIYTGNDYGRNGGAVFSFNDKLYRPAQICVSSYGEDITLMQIDQLTAEKYSEHVYKDRIYSTVFSNYNFGGHQFNIISHNKELLMTIDYRVKNYNVIELIRRIKRNFFNR</sequence>
<dbReference type="RefSeq" id="WP_004291137.1">
    <property type="nucleotide sequence ID" value="NZ_CABKNQ010000018.1"/>
</dbReference>
<dbReference type="PANTHER" id="PTHR43772">
    <property type="entry name" value="ENDO-1,4-BETA-XYLANASE"/>
    <property type="match status" value="1"/>
</dbReference>
<dbReference type="InterPro" id="IPR056442">
    <property type="entry name" value="GINT1_N"/>
</dbReference>
<dbReference type="STRING" id="483216.BACEGG_02828"/>
<dbReference type="InterPro" id="IPR023296">
    <property type="entry name" value="Glyco_hydro_beta-prop_sf"/>
</dbReference>
<dbReference type="InterPro" id="IPR052176">
    <property type="entry name" value="Glycosyl_Hydrlase_43_Enz"/>
</dbReference>
<dbReference type="EMBL" id="UFSX01000001">
    <property type="protein sequence ID" value="SUV29047.1"/>
    <property type="molecule type" value="Genomic_DNA"/>
</dbReference>
<name>A0A380YKK5_9BACE</name>
<keyword evidence="1" id="KW-0858">Xylan degradation</keyword>
<keyword evidence="2" id="KW-0119">Carbohydrate metabolism</keyword>
<dbReference type="AlphaFoldDB" id="A0A380YKK5"/>
<evidence type="ECO:0000313" key="4">
    <source>
        <dbReference type="EMBL" id="SUV29047.1"/>
    </source>
</evidence>
<evidence type="ECO:0000256" key="1">
    <source>
        <dbReference type="ARBA" id="ARBA00022651"/>
    </source>
</evidence>